<reference evidence="3 5" key="2">
    <citation type="submission" date="2016-10" db="EMBL/GenBank/DDBJ databases">
        <authorList>
            <person name="de Groot N.N."/>
        </authorList>
    </citation>
    <scope>NUCLEOTIDE SEQUENCE [LARGE SCALE GENOMIC DNA]</scope>
    <source>
        <strain evidence="3 5">DSM 2895</strain>
    </source>
</reference>
<feature type="chain" id="PRO_5010414748" evidence="1">
    <location>
        <begin position="22"/>
        <end position="106"/>
    </location>
</feature>
<gene>
    <name evidence="2" type="ORF">AF333_06820</name>
    <name evidence="3" type="ORF">SAMN04487909_14923</name>
</gene>
<reference evidence="2 4" key="1">
    <citation type="submission" date="2015-07" db="EMBL/GenBank/DDBJ databases">
        <title>Fjat-14205 dsm 2895.</title>
        <authorList>
            <person name="Liu B."/>
            <person name="Wang J."/>
            <person name="Zhu Y."/>
            <person name="Liu G."/>
            <person name="Chen Q."/>
            <person name="Chen Z."/>
            <person name="Lan J."/>
            <person name="Che J."/>
            <person name="Ge C."/>
            <person name="Shi H."/>
            <person name="Pan Z."/>
            <person name="Liu X."/>
        </authorList>
    </citation>
    <scope>NUCLEOTIDE SEQUENCE [LARGE SCALE GENOMIC DNA]</scope>
    <source>
        <strain evidence="2 4">DSM 2895</strain>
    </source>
</reference>
<dbReference type="RefSeq" id="WP_043068822.1">
    <property type="nucleotide sequence ID" value="NZ_BJOA01000200.1"/>
</dbReference>
<dbReference type="AlphaFoldDB" id="A0A0D1XCH1"/>
<dbReference type="OrthoDB" id="2679982at2"/>
<protein>
    <submittedName>
        <fullName evidence="2">Uncharacterized protein</fullName>
    </submittedName>
</protein>
<evidence type="ECO:0000313" key="3">
    <source>
        <dbReference type="EMBL" id="SDK32957.1"/>
    </source>
</evidence>
<dbReference type="Proteomes" id="UP000037269">
    <property type="component" value="Unassembled WGS sequence"/>
</dbReference>
<dbReference type="EMBL" id="FNED01000049">
    <property type="protein sequence ID" value="SDK32957.1"/>
    <property type="molecule type" value="Genomic_DNA"/>
</dbReference>
<evidence type="ECO:0000256" key="1">
    <source>
        <dbReference type="SAM" id="SignalP"/>
    </source>
</evidence>
<dbReference type="Proteomes" id="UP000182836">
    <property type="component" value="Unassembled WGS sequence"/>
</dbReference>
<proteinExistence type="predicted"/>
<evidence type="ECO:0000313" key="2">
    <source>
        <dbReference type="EMBL" id="KON95234.1"/>
    </source>
</evidence>
<dbReference type="EMBL" id="LGUG01000004">
    <property type="protein sequence ID" value="KON95234.1"/>
    <property type="molecule type" value="Genomic_DNA"/>
</dbReference>
<organism evidence="2 4">
    <name type="scientific">Aneurinibacillus migulanus</name>
    <name type="common">Bacillus migulanus</name>
    <dbReference type="NCBI Taxonomy" id="47500"/>
    <lineage>
        <taxon>Bacteria</taxon>
        <taxon>Bacillati</taxon>
        <taxon>Bacillota</taxon>
        <taxon>Bacilli</taxon>
        <taxon>Bacillales</taxon>
        <taxon>Paenibacillaceae</taxon>
        <taxon>Aneurinibacillus group</taxon>
        <taxon>Aneurinibacillus</taxon>
    </lineage>
</organism>
<dbReference type="GeneID" id="42304910"/>
<evidence type="ECO:0000313" key="5">
    <source>
        <dbReference type="Proteomes" id="UP000182836"/>
    </source>
</evidence>
<dbReference type="STRING" id="47500.AF333_06820"/>
<feature type="signal peptide" evidence="1">
    <location>
        <begin position="1"/>
        <end position="21"/>
    </location>
</feature>
<keyword evidence="4" id="KW-1185">Reference proteome</keyword>
<keyword evidence="1" id="KW-0732">Signal</keyword>
<dbReference type="PATRIC" id="fig|47500.12.peg.6403"/>
<accession>A0A0D1XCH1</accession>
<name>A0A0D1XCH1_ANEMI</name>
<sequence>MKKVWFALILVFGLLPGVASAQLSVEETKIQSVYYDPDYKAYYMVTAEDKYGSTWDLWLVDSKKENPKLTKSLNQSFLNQKVEVLYEDYNTEDYTQWELLDYTLTN</sequence>
<evidence type="ECO:0000313" key="4">
    <source>
        <dbReference type="Proteomes" id="UP000037269"/>
    </source>
</evidence>